<dbReference type="PANTHER" id="PTHR44196">
    <property type="entry name" value="DEHYDROGENASE/REDUCTASE SDR FAMILY MEMBER 7B"/>
    <property type="match status" value="1"/>
</dbReference>
<evidence type="ECO:0000256" key="1">
    <source>
        <dbReference type="ARBA" id="ARBA00006484"/>
    </source>
</evidence>
<protein>
    <submittedName>
        <fullName evidence="5">Unannotated protein</fullName>
    </submittedName>
</protein>
<dbReference type="PRINTS" id="PR00080">
    <property type="entry name" value="SDRFAMILY"/>
</dbReference>
<organism evidence="5">
    <name type="scientific">freshwater metagenome</name>
    <dbReference type="NCBI Taxonomy" id="449393"/>
    <lineage>
        <taxon>unclassified sequences</taxon>
        <taxon>metagenomes</taxon>
        <taxon>ecological metagenomes</taxon>
    </lineage>
</organism>
<name>A0A6J7LT51_9ZZZZ</name>
<dbReference type="EMBL" id="CAFBPQ010000001">
    <property type="protein sequence ID" value="CAB5010584.1"/>
    <property type="molecule type" value="Genomic_DNA"/>
</dbReference>
<dbReference type="GO" id="GO:0016491">
    <property type="term" value="F:oxidoreductase activity"/>
    <property type="evidence" value="ECO:0007669"/>
    <property type="project" value="UniProtKB-KW"/>
</dbReference>
<accession>A0A6J7LT51</accession>
<keyword evidence="2" id="KW-0560">Oxidoreductase</keyword>
<dbReference type="EMBL" id="CAFBOF010000001">
    <property type="protein sequence ID" value="CAB4968684.1"/>
    <property type="molecule type" value="Genomic_DNA"/>
</dbReference>
<dbReference type="PANTHER" id="PTHR44196:SF1">
    <property type="entry name" value="DEHYDROGENASE_REDUCTASE SDR FAMILY MEMBER 7B"/>
    <property type="match status" value="1"/>
</dbReference>
<dbReference type="Pfam" id="PF00106">
    <property type="entry name" value="adh_short"/>
    <property type="match status" value="2"/>
</dbReference>
<dbReference type="PRINTS" id="PR00081">
    <property type="entry name" value="GDHRDH"/>
</dbReference>
<evidence type="ECO:0000313" key="4">
    <source>
        <dbReference type="EMBL" id="CAB4894761.1"/>
    </source>
</evidence>
<dbReference type="EMBL" id="CAEZYK010000014">
    <property type="protein sequence ID" value="CAB4718108.1"/>
    <property type="molecule type" value="Genomic_DNA"/>
</dbReference>
<sequence>MTSARRTALVTGASRGIGKATAIALATSGFDVAITARTVHEGEGVDDSDDQGRLVPGSLESTASEITSRGGKALIIEMDLLDRASLLAAVSTTLNSWNHIDLLVNNAVHTGPGSMTTFGNTSIEMIETKLAANAVAPVMLIKAVLPGMLERDTGTIINITSAVAMTDPPAPAGQGGWGSAYAMSKGAFHRLAGILAVEYPTLRFFNVEPGYVVTERMEVNAERLGLKGKYPGAKASVPASVVAWCATAIEANSLNGQTVSAQRVAREQDLHPPWDRS</sequence>
<proteinExistence type="inferred from homology"/>
<reference evidence="5" key="1">
    <citation type="submission" date="2020-05" db="EMBL/GenBank/DDBJ databases">
        <authorList>
            <person name="Chiriac C."/>
            <person name="Salcher M."/>
            <person name="Ghai R."/>
            <person name="Kavagutti S V."/>
        </authorList>
    </citation>
    <scope>NUCLEOTIDE SEQUENCE</scope>
</reference>
<dbReference type="InterPro" id="IPR002347">
    <property type="entry name" value="SDR_fam"/>
</dbReference>
<dbReference type="GO" id="GO:0016020">
    <property type="term" value="C:membrane"/>
    <property type="evidence" value="ECO:0007669"/>
    <property type="project" value="TreeGrafter"/>
</dbReference>
<evidence type="ECO:0000313" key="3">
    <source>
        <dbReference type="EMBL" id="CAB4718108.1"/>
    </source>
</evidence>
<dbReference type="EMBL" id="CAFBMM010000001">
    <property type="protein sequence ID" value="CAB4894761.1"/>
    <property type="molecule type" value="Genomic_DNA"/>
</dbReference>
<gene>
    <name evidence="3" type="ORF">UFOPK2683_00409</name>
    <name evidence="4" type="ORF">UFOPK3605_00138</name>
    <name evidence="5" type="ORF">UFOPK3897_00142</name>
    <name evidence="6" type="ORF">UFOPK4121_00017</name>
</gene>
<evidence type="ECO:0000256" key="2">
    <source>
        <dbReference type="ARBA" id="ARBA00023002"/>
    </source>
</evidence>
<dbReference type="SUPFAM" id="SSF51735">
    <property type="entry name" value="NAD(P)-binding Rossmann-fold domains"/>
    <property type="match status" value="1"/>
</dbReference>
<dbReference type="Gene3D" id="3.40.50.720">
    <property type="entry name" value="NAD(P)-binding Rossmann-like Domain"/>
    <property type="match status" value="1"/>
</dbReference>
<evidence type="ECO:0000313" key="6">
    <source>
        <dbReference type="EMBL" id="CAB5010584.1"/>
    </source>
</evidence>
<dbReference type="AlphaFoldDB" id="A0A6J7LT51"/>
<comment type="similarity">
    <text evidence="1">Belongs to the short-chain dehydrogenases/reductases (SDR) family.</text>
</comment>
<dbReference type="CDD" id="cd05233">
    <property type="entry name" value="SDR_c"/>
    <property type="match status" value="1"/>
</dbReference>
<evidence type="ECO:0000313" key="5">
    <source>
        <dbReference type="EMBL" id="CAB4968684.1"/>
    </source>
</evidence>
<dbReference type="InterPro" id="IPR036291">
    <property type="entry name" value="NAD(P)-bd_dom_sf"/>
</dbReference>